<dbReference type="CDD" id="cd03039">
    <property type="entry name" value="GST_N_Sigma_like"/>
    <property type="match status" value="1"/>
</dbReference>
<dbReference type="InterPro" id="IPR036282">
    <property type="entry name" value="Glutathione-S-Trfase_C_sf"/>
</dbReference>
<dbReference type="Gene3D" id="1.20.1050.10">
    <property type="match status" value="1"/>
</dbReference>
<dbReference type="RefSeq" id="XP_035825798.1">
    <property type="nucleotide sequence ID" value="XM_035969905.1"/>
</dbReference>
<dbReference type="InterPro" id="IPR010987">
    <property type="entry name" value="Glutathione-S-Trfase_C-like"/>
</dbReference>
<dbReference type="PANTHER" id="PTHR11571">
    <property type="entry name" value="GLUTATHIONE S-TRANSFERASE"/>
    <property type="match status" value="1"/>
</dbReference>
<dbReference type="PROSITE" id="PS50404">
    <property type="entry name" value="GST_NTER"/>
    <property type="match status" value="1"/>
</dbReference>
<keyword evidence="3" id="KW-1185">Reference proteome</keyword>
<dbReference type="SFLD" id="SFLDG00363">
    <property type="entry name" value="AMPS_(cytGST):_Alpha-__Mu-__Pi"/>
    <property type="match status" value="1"/>
</dbReference>
<dbReference type="GeneID" id="106011817"/>
<dbReference type="SUPFAM" id="SSF47616">
    <property type="entry name" value="GST C-terminal domain-like"/>
    <property type="match status" value="1"/>
</dbReference>
<dbReference type="InterPro" id="IPR050213">
    <property type="entry name" value="GST_superfamily"/>
</dbReference>
<dbReference type="SFLD" id="SFLDS00019">
    <property type="entry name" value="Glutathione_Transferase_(cytos"/>
    <property type="match status" value="1"/>
</dbReference>
<feature type="domain" description="GST N-terminal" evidence="1">
    <location>
        <begin position="9"/>
        <end position="86"/>
    </location>
</feature>
<dbReference type="InterPro" id="IPR040079">
    <property type="entry name" value="Glutathione_S-Trfase"/>
</dbReference>
<dbReference type="PROSITE" id="PS50405">
    <property type="entry name" value="GST_CTER"/>
    <property type="match status" value="1"/>
</dbReference>
<evidence type="ECO:0000259" key="2">
    <source>
        <dbReference type="PROSITE" id="PS50405"/>
    </source>
</evidence>
<gene>
    <name evidence="4" type="primary">LOC106011817</name>
</gene>
<dbReference type="Pfam" id="PF14497">
    <property type="entry name" value="GST_C_3"/>
    <property type="match status" value="1"/>
</dbReference>
<protein>
    <submittedName>
        <fullName evidence="4">Glutathione S-transferase 4</fullName>
    </submittedName>
</protein>
<evidence type="ECO:0000313" key="3">
    <source>
        <dbReference type="Proteomes" id="UP000694888"/>
    </source>
</evidence>
<sequence>MAATPRSGPRYKLYYFDLPGRAEAIRLAFKTAGVPFADIRVTTEQWKLMKPKTPYGSLPVLEIEGRQFGETGAILRWAGRKFGLSGKGDADELVVEAVLCQASALTEEYAVAAFQTKDEAEKEKLLGKFKENALAYLDRWEALAKDTKSSNRTYTYLVGTSLTVADLYVYRLVEELGKLTDLDLSKYKKLRNLKATIEAIPAIKDYLASCST</sequence>
<dbReference type="PANTHER" id="PTHR11571:SF150">
    <property type="entry name" value="GLUTATHIONE S-TRANSFERASE"/>
    <property type="match status" value="1"/>
</dbReference>
<reference evidence="4" key="1">
    <citation type="submission" date="2025-08" db="UniProtKB">
        <authorList>
            <consortium name="RefSeq"/>
        </authorList>
    </citation>
    <scope>IDENTIFICATION</scope>
</reference>
<dbReference type="InterPro" id="IPR036249">
    <property type="entry name" value="Thioredoxin-like_sf"/>
</dbReference>
<dbReference type="InterPro" id="IPR004045">
    <property type="entry name" value="Glutathione_S-Trfase_N"/>
</dbReference>
<dbReference type="Pfam" id="PF02798">
    <property type="entry name" value="GST_N"/>
    <property type="match status" value="1"/>
</dbReference>
<evidence type="ECO:0000259" key="1">
    <source>
        <dbReference type="PROSITE" id="PS50404"/>
    </source>
</evidence>
<name>A0ABM1VTQ6_APLCA</name>
<dbReference type="SFLD" id="SFLDG01205">
    <property type="entry name" value="AMPS.1"/>
    <property type="match status" value="1"/>
</dbReference>
<organism evidence="3 4">
    <name type="scientific">Aplysia californica</name>
    <name type="common">California sea hare</name>
    <dbReference type="NCBI Taxonomy" id="6500"/>
    <lineage>
        <taxon>Eukaryota</taxon>
        <taxon>Metazoa</taxon>
        <taxon>Spiralia</taxon>
        <taxon>Lophotrochozoa</taxon>
        <taxon>Mollusca</taxon>
        <taxon>Gastropoda</taxon>
        <taxon>Heterobranchia</taxon>
        <taxon>Euthyneura</taxon>
        <taxon>Tectipleura</taxon>
        <taxon>Aplysiida</taxon>
        <taxon>Aplysioidea</taxon>
        <taxon>Aplysiidae</taxon>
        <taxon>Aplysia</taxon>
    </lineage>
</organism>
<dbReference type="Gene3D" id="3.40.30.10">
    <property type="entry name" value="Glutaredoxin"/>
    <property type="match status" value="1"/>
</dbReference>
<dbReference type="SUPFAM" id="SSF52833">
    <property type="entry name" value="Thioredoxin-like"/>
    <property type="match status" value="1"/>
</dbReference>
<feature type="domain" description="GST C-terminal" evidence="2">
    <location>
        <begin position="88"/>
        <end position="212"/>
    </location>
</feature>
<dbReference type="InterPro" id="IPR004046">
    <property type="entry name" value="GST_C"/>
</dbReference>
<evidence type="ECO:0000313" key="4">
    <source>
        <dbReference type="RefSeq" id="XP_035825798.1"/>
    </source>
</evidence>
<accession>A0ABM1VTQ6</accession>
<dbReference type="Proteomes" id="UP000694888">
    <property type="component" value="Unplaced"/>
</dbReference>
<proteinExistence type="predicted"/>